<dbReference type="InterPro" id="IPR041121">
    <property type="entry name" value="SDH_C"/>
</dbReference>
<comment type="catalytic activity">
    <reaction evidence="7 8">
        <text>shikimate + NADP(+) = 3-dehydroshikimate + NADPH + H(+)</text>
        <dbReference type="Rhea" id="RHEA:17737"/>
        <dbReference type="ChEBI" id="CHEBI:15378"/>
        <dbReference type="ChEBI" id="CHEBI:16630"/>
        <dbReference type="ChEBI" id="CHEBI:36208"/>
        <dbReference type="ChEBI" id="CHEBI:57783"/>
        <dbReference type="ChEBI" id="CHEBI:58349"/>
        <dbReference type="EC" id="1.1.1.25"/>
    </reaction>
</comment>
<feature type="binding site" evidence="8">
    <location>
        <begin position="14"/>
        <end position="16"/>
    </location>
    <ligand>
        <name>shikimate</name>
        <dbReference type="ChEBI" id="CHEBI:36208"/>
    </ligand>
</feature>
<dbReference type="Proteomes" id="UP001597380">
    <property type="component" value="Unassembled WGS sequence"/>
</dbReference>
<feature type="binding site" evidence="8">
    <location>
        <position position="61"/>
    </location>
    <ligand>
        <name>shikimate</name>
        <dbReference type="ChEBI" id="CHEBI:36208"/>
    </ligand>
</feature>
<keyword evidence="4 8" id="KW-0521">NADP</keyword>
<dbReference type="InterPro" id="IPR006151">
    <property type="entry name" value="Shikm_DH/Glu-tRNA_Rdtase"/>
</dbReference>
<dbReference type="InterPro" id="IPR046346">
    <property type="entry name" value="Aminoacid_DH-like_N_sf"/>
</dbReference>
<dbReference type="NCBIfam" id="NF001310">
    <property type="entry name" value="PRK00258.1-2"/>
    <property type="match status" value="1"/>
</dbReference>
<reference evidence="13" key="1">
    <citation type="journal article" date="2019" name="Int. J. Syst. Evol. Microbiol.">
        <title>The Global Catalogue of Microorganisms (GCM) 10K type strain sequencing project: providing services to taxonomists for standard genome sequencing and annotation.</title>
        <authorList>
            <consortium name="The Broad Institute Genomics Platform"/>
            <consortium name="The Broad Institute Genome Sequencing Center for Infectious Disease"/>
            <person name="Wu L."/>
            <person name="Ma J."/>
        </authorList>
    </citation>
    <scope>NUCLEOTIDE SEQUENCE [LARGE SCALE GENOMIC DNA]</scope>
    <source>
        <strain evidence="13">CGMCC 1.10992</strain>
    </source>
</reference>
<comment type="function">
    <text evidence="8">Involved in the biosynthesis of the chorismate, which leads to the biosynthesis of aromatic amino acids. Catalyzes the reversible NADPH linked reduction of 3-dehydroshikimate (DHSA) to yield shikimate (SA).</text>
</comment>
<dbReference type="Gene3D" id="3.40.50.720">
    <property type="entry name" value="NAD(P)-binding Rossmann-like Domain"/>
    <property type="match status" value="1"/>
</dbReference>
<dbReference type="PANTHER" id="PTHR21089:SF1">
    <property type="entry name" value="BIFUNCTIONAL 3-DEHYDROQUINATE DEHYDRATASE_SHIKIMATE DEHYDROGENASE, CHLOROPLASTIC"/>
    <property type="match status" value="1"/>
</dbReference>
<feature type="binding site" evidence="8">
    <location>
        <position position="86"/>
    </location>
    <ligand>
        <name>shikimate</name>
        <dbReference type="ChEBI" id="CHEBI:36208"/>
    </ligand>
</feature>
<dbReference type="PANTHER" id="PTHR21089">
    <property type="entry name" value="SHIKIMATE DEHYDROGENASE"/>
    <property type="match status" value="1"/>
</dbReference>
<sequence length="274" mass="29045">MDQYAVFGNPIGHSKSPMIHTFFARQTAQNISYQAILAPTDGFDSAVTEFFQQGGKGCNVTVPFKEEAYRFADQLSPRAKIAGAVNTLKKLDDGGILGDNTDGEGLVQDLLLHGVRLQGKRVLLLGAGGAARGALLPLLDQNPAELVIANRTESKAHQLAELAKAYGPVSGCGYGEVKPEPVDIIINSTSASLSGDLPPIPAEVVSQDTVCYDMAYGQGDTAFVAWAKAQGSKYPLDGLGMLVAQAAESFAIWRGIKPGTKTVLGELRRNLGQR</sequence>
<evidence type="ECO:0000256" key="2">
    <source>
        <dbReference type="ARBA" id="ARBA00012962"/>
    </source>
</evidence>
<feature type="binding site" evidence="8">
    <location>
        <position position="216"/>
    </location>
    <ligand>
        <name>shikimate</name>
        <dbReference type="ChEBI" id="CHEBI:36208"/>
    </ligand>
</feature>
<feature type="active site" description="Proton acceptor" evidence="8">
    <location>
        <position position="65"/>
    </location>
</feature>
<evidence type="ECO:0000259" key="11">
    <source>
        <dbReference type="Pfam" id="PF18317"/>
    </source>
</evidence>
<evidence type="ECO:0000313" key="13">
    <source>
        <dbReference type="Proteomes" id="UP001597380"/>
    </source>
</evidence>
<dbReference type="GO" id="GO:0004764">
    <property type="term" value="F:shikimate 3-dehydrogenase (NADP+) activity"/>
    <property type="evidence" value="ECO:0007669"/>
    <property type="project" value="UniProtKB-EC"/>
</dbReference>
<comment type="pathway">
    <text evidence="1 8">Metabolic intermediate biosynthesis; chorismate biosynthesis; chorismate from D-erythrose 4-phosphate and phosphoenolpyruvate: step 4/7.</text>
</comment>
<dbReference type="InterPro" id="IPR022893">
    <property type="entry name" value="Shikimate_DH_fam"/>
</dbReference>
<dbReference type="NCBIfam" id="TIGR00507">
    <property type="entry name" value="aroE"/>
    <property type="match status" value="1"/>
</dbReference>
<feature type="domain" description="Quinate/shikimate 5-dehydrogenase/glutamyl-tRNA reductase" evidence="9">
    <location>
        <begin position="116"/>
        <end position="192"/>
    </location>
</feature>
<evidence type="ECO:0000259" key="9">
    <source>
        <dbReference type="Pfam" id="PF01488"/>
    </source>
</evidence>
<comment type="caution">
    <text evidence="12">The sequence shown here is derived from an EMBL/GenBank/DDBJ whole genome shotgun (WGS) entry which is preliminary data.</text>
</comment>
<dbReference type="CDD" id="cd01065">
    <property type="entry name" value="NAD_bind_Shikimate_DH"/>
    <property type="match status" value="1"/>
</dbReference>
<evidence type="ECO:0000256" key="7">
    <source>
        <dbReference type="ARBA" id="ARBA00049442"/>
    </source>
</evidence>
<dbReference type="HAMAP" id="MF_00222">
    <property type="entry name" value="Shikimate_DH_AroE"/>
    <property type="match status" value="1"/>
</dbReference>
<dbReference type="RefSeq" id="WP_345341328.1">
    <property type="nucleotide sequence ID" value="NZ_BAABLI010000017.1"/>
</dbReference>
<evidence type="ECO:0000256" key="4">
    <source>
        <dbReference type="ARBA" id="ARBA00022857"/>
    </source>
</evidence>
<feature type="binding site" evidence="8">
    <location>
        <begin position="126"/>
        <end position="130"/>
    </location>
    <ligand>
        <name>NADP(+)</name>
        <dbReference type="ChEBI" id="CHEBI:58349"/>
    </ligand>
</feature>
<dbReference type="Pfam" id="PF18317">
    <property type="entry name" value="SDH_C"/>
    <property type="match status" value="1"/>
</dbReference>
<gene>
    <name evidence="8 12" type="primary">aroE</name>
    <name evidence="12" type="ORF">ACFSJ3_09490</name>
</gene>
<dbReference type="SUPFAM" id="SSF53223">
    <property type="entry name" value="Aminoacid dehydrogenase-like, N-terminal domain"/>
    <property type="match status" value="1"/>
</dbReference>
<comment type="subunit">
    <text evidence="8">Homodimer.</text>
</comment>
<dbReference type="Pfam" id="PF08501">
    <property type="entry name" value="Shikimate_dh_N"/>
    <property type="match status" value="1"/>
</dbReference>
<evidence type="ECO:0000313" key="12">
    <source>
        <dbReference type="EMBL" id="MFD2096216.1"/>
    </source>
</evidence>
<dbReference type="InterPro" id="IPR013708">
    <property type="entry name" value="Shikimate_DH-bd_N"/>
</dbReference>
<feature type="domain" description="Shikimate dehydrogenase substrate binding N-terminal" evidence="10">
    <location>
        <begin position="6"/>
        <end position="88"/>
    </location>
</feature>
<evidence type="ECO:0000256" key="6">
    <source>
        <dbReference type="ARBA" id="ARBA00023141"/>
    </source>
</evidence>
<comment type="similarity">
    <text evidence="8">Belongs to the shikimate dehydrogenase family.</text>
</comment>
<name>A0ABW4XKY9_9GAMM</name>
<evidence type="ECO:0000256" key="8">
    <source>
        <dbReference type="HAMAP-Rule" id="MF_00222"/>
    </source>
</evidence>
<evidence type="ECO:0000256" key="5">
    <source>
        <dbReference type="ARBA" id="ARBA00023002"/>
    </source>
</evidence>
<keyword evidence="3 8" id="KW-0028">Amino-acid biosynthesis</keyword>
<feature type="binding site" evidence="8">
    <location>
        <position position="245"/>
    </location>
    <ligand>
        <name>shikimate</name>
        <dbReference type="ChEBI" id="CHEBI:36208"/>
    </ligand>
</feature>
<proteinExistence type="inferred from homology"/>
<feature type="binding site" evidence="8">
    <location>
        <position position="214"/>
    </location>
    <ligand>
        <name>NADP(+)</name>
        <dbReference type="ChEBI" id="CHEBI:58349"/>
    </ligand>
</feature>
<dbReference type="InterPro" id="IPR036291">
    <property type="entry name" value="NAD(P)-bd_dom_sf"/>
</dbReference>
<keyword evidence="6 8" id="KW-0057">Aromatic amino acid biosynthesis</keyword>
<keyword evidence="5 8" id="KW-0560">Oxidoreductase</keyword>
<dbReference type="SUPFAM" id="SSF51735">
    <property type="entry name" value="NAD(P)-binding Rossmann-fold domains"/>
    <property type="match status" value="1"/>
</dbReference>
<dbReference type="InterPro" id="IPR011342">
    <property type="entry name" value="Shikimate_DH"/>
</dbReference>
<feature type="binding site" evidence="8">
    <location>
        <begin position="150"/>
        <end position="155"/>
    </location>
    <ligand>
        <name>NADP(+)</name>
        <dbReference type="ChEBI" id="CHEBI:58349"/>
    </ligand>
</feature>
<feature type="domain" description="SDH C-terminal" evidence="11">
    <location>
        <begin position="238"/>
        <end position="267"/>
    </location>
</feature>
<keyword evidence="13" id="KW-1185">Reference proteome</keyword>
<comment type="caution">
    <text evidence="8">Lacks conserved residue(s) required for the propagation of feature annotation.</text>
</comment>
<dbReference type="Gene3D" id="3.40.50.10860">
    <property type="entry name" value="Leucine Dehydrogenase, chain A, domain 1"/>
    <property type="match status" value="1"/>
</dbReference>
<evidence type="ECO:0000259" key="10">
    <source>
        <dbReference type="Pfam" id="PF08501"/>
    </source>
</evidence>
<evidence type="ECO:0000256" key="1">
    <source>
        <dbReference type="ARBA" id="ARBA00004871"/>
    </source>
</evidence>
<feature type="binding site" evidence="8">
    <location>
        <position position="238"/>
    </location>
    <ligand>
        <name>NADP(+)</name>
        <dbReference type="ChEBI" id="CHEBI:58349"/>
    </ligand>
</feature>
<organism evidence="12 13">
    <name type="scientific">Corallincola platygyrae</name>
    <dbReference type="NCBI Taxonomy" id="1193278"/>
    <lineage>
        <taxon>Bacteria</taxon>
        <taxon>Pseudomonadati</taxon>
        <taxon>Pseudomonadota</taxon>
        <taxon>Gammaproteobacteria</taxon>
        <taxon>Alteromonadales</taxon>
        <taxon>Psychromonadaceae</taxon>
        <taxon>Corallincola</taxon>
    </lineage>
</organism>
<feature type="binding site" evidence="8">
    <location>
        <position position="102"/>
    </location>
    <ligand>
        <name>shikimate</name>
        <dbReference type="ChEBI" id="CHEBI:36208"/>
    </ligand>
</feature>
<protein>
    <recommendedName>
        <fullName evidence="2 8">Shikimate dehydrogenase (NADP(+))</fullName>
        <shortName evidence="8">SDH</shortName>
        <ecNumber evidence="2 8">1.1.1.25</ecNumber>
    </recommendedName>
</protein>
<dbReference type="Pfam" id="PF01488">
    <property type="entry name" value="Shikimate_DH"/>
    <property type="match status" value="1"/>
</dbReference>
<accession>A0ABW4XKY9</accession>
<evidence type="ECO:0000256" key="3">
    <source>
        <dbReference type="ARBA" id="ARBA00022605"/>
    </source>
</evidence>
<dbReference type="EC" id="1.1.1.25" evidence="2 8"/>
<dbReference type="EMBL" id="JBHUHT010000011">
    <property type="protein sequence ID" value="MFD2096216.1"/>
    <property type="molecule type" value="Genomic_DNA"/>
</dbReference>